<name>A0A235B5W4_9BACL</name>
<gene>
    <name evidence="4" type="ORF">CHM34_09370</name>
</gene>
<feature type="region of interest" description="Disordered" evidence="2">
    <location>
        <begin position="171"/>
        <end position="191"/>
    </location>
</feature>
<dbReference type="EMBL" id="NOWF01000005">
    <property type="protein sequence ID" value="OYD07680.1"/>
    <property type="molecule type" value="Genomic_DNA"/>
</dbReference>
<dbReference type="SUPFAM" id="SSF46955">
    <property type="entry name" value="Putative DNA-binding domain"/>
    <property type="match status" value="1"/>
</dbReference>
<dbReference type="PANTHER" id="PTHR30204:SF90">
    <property type="entry name" value="HTH-TYPE TRANSCRIPTIONAL ACTIVATOR MTA"/>
    <property type="match status" value="1"/>
</dbReference>
<dbReference type="GO" id="GO:0003677">
    <property type="term" value="F:DNA binding"/>
    <property type="evidence" value="ECO:0007669"/>
    <property type="project" value="UniProtKB-KW"/>
</dbReference>
<dbReference type="Proteomes" id="UP000215459">
    <property type="component" value="Unassembled WGS sequence"/>
</dbReference>
<proteinExistence type="predicted"/>
<keyword evidence="1" id="KW-0238">DNA-binding</keyword>
<dbReference type="RefSeq" id="WP_094264351.1">
    <property type="nucleotide sequence ID" value="NZ_NOWF01000005.1"/>
</dbReference>
<protein>
    <recommendedName>
        <fullName evidence="3">HTH merR-type domain-containing protein</fullName>
    </recommendedName>
</protein>
<dbReference type="InterPro" id="IPR009061">
    <property type="entry name" value="DNA-bd_dom_put_sf"/>
</dbReference>
<dbReference type="PROSITE" id="PS50937">
    <property type="entry name" value="HTH_MERR_2"/>
    <property type="match status" value="1"/>
</dbReference>
<dbReference type="GO" id="GO:0003700">
    <property type="term" value="F:DNA-binding transcription factor activity"/>
    <property type="evidence" value="ECO:0007669"/>
    <property type="project" value="InterPro"/>
</dbReference>
<evidence type="ECO:0000259" key="3">
    <source>
        <dbReference type="PROSITE" id="PS50937"/>
    </source>
</evidence>
<dbReference type="PANTHER" id="PTHR30204">
    <property type="entry name" value="REDOX-CYCLING DRUG-SENSING TRANSCRIPTIONAL ACTIVATOR SOXR"/>
    <property type="match status" value="1"/>
</dbReference>
<dbReference type="InterPro" id="IPR047057">
    <property type="entry name" value="MerR_fam"/>
</dbReference>
<comment type="caution">
    <text evidence="4">The sequence shown here is derived from an EMBL/GenBank/DDBJ whole genome shotgun (WGS) entry which is preliminary data.</text>
</comment>
<dbReference type="OrthoDB" id="9814833at2"/>
<evidence type="ECO:0000256" key="2">
    <source>
        <dbReference type="SAM" id="MobiDB-lite"/>
    </source>
</evidence>
<organism evidence="4 5">
    <name type="scientific">Paludifilum halophilum</name>
    <dbReference type="NCBI Taxonomy" id="1642702"/>
    <lineage>
        <taxon>Bacteria</taxon>
        <taxon>Bacillati</taxon>
        <taxon>Bacillota</taxon>
        <taxon>Bacilli</taxon>
        <taxon>Bacillales</taxon>
        <taxon>Thermoactinomycetaceae</taxon>
        <taxon>Paludifilum</taxon>
    </lineage>
</organism>
<dbReference type="AlphaFoldDB" id="A0A235B5W4"/>
<keyword evidence="5" id="KW-1185">Reference proteome</keyword>
<evidence type="ECO:0000256" key="1">
    <source>
        <dbReference type="ARBA" id="ARBA00023125"/>
    </source>
</evidence>
<reference evidence="4 5" key="1">
    <citation type="submission" date="2017-07" db="EMBL/GenBank/DDBJ databases">
        <title>The genome sequence of Paludifilum halophilum highlights mechanisms for microbial adaptation to high salt environemnts.</title>
        <authorList>
            <person name="Belbahri L."/>
        </authorList>
    </citation>
    <scope>NUCLEOTIDE SEQUENCE [LARGE SCALE GENOMIC DNA]</scope>
    <source>
        <strain evidence="4 5">DSM 102817</strain>
    </source>
</reference>
<feature type="domain" description="HTH merR-type" evidence="3">
    <location>
        <begin position="1"/>
        <end position="71"/>
    </location>
</feature>
<evidence type="ECO:0000313" key="5">
    <source>
        <dbReference type="Proteomes" id="UP000215459"/>
    </source>
</evidence>
<sequence>MGYQVKEVADWVGISIRTLHHYDHIGLLKPSSVTETGYRIYSDRDLERLQQVLFFKELDFPLQRIKEILDDPAFDQKQALRMHRELLIRKKERLEGIIRTVEQTIRSVEGGFPMDKKEMFTSFSMKAIEEHQRKYSEEAKRRYGNERVEEVEKKTASYPWIRSVEVKRVNPSGSALDLPGKNGRGEGARHF</sequence>
<evidence type="ECO:0000313" key="4">
    <source>
        <dbReference type="EMBL" id="OYD07680.1"/>
    </source>
</evidence>
<accession>A0A235B5W4</accession>
<dbReference type="InterPro" id="IPR000551">
    <property type="entry name" value="MerR-type_HTH_dom"/>
</dbReference>
<dbReference type="SMART" id="SM00422">
    <property type="entry name" value="HTH_MERR"/>
    <property type="match status" value="1"/>
</dbReference>
<dbReference type="CDD" id="cd01106">
    <property type="entry name" value="HTH_TipAL-Mta"/>
    <property type="match status" value="1"/>
</dbReference>
<dbReference type="Gene3D" id="1.10.1660.10">
    <property type="match status" value="1"/>
</dbReference>
<dbReference type="Pfam" id="PF13411">
    <property type="entry name" value="MerR_1"/>
    <property type="match status" value="1"/>
</dbReference>